<keyword evidence="3" id="KW-1185">Reference proteome</keyword>
<evidence type="ECO:0000313" key="2">
    <source>
        <dbReference type="EMBL" id="MBB6250771.1"/>
    </source>
</evidence>
<protein>
    <recommendedName>
        <fullName evidence="1">Pvc16 N-terminal domain-containing protein</fullName>
    </recommendedName>
</protein>
<dbReference type="EMBL" id="JACIIZ010000003">
    <property type="protein sequence ID" value="MBB6250771.1"/>
    <property type="molecule type" value="Genomic_DNA"/>
</dbReference>
<gene>
    <name evidence="2" type="ORF">FHS74_001316</name>
</gene>
<evidence type="ECO:0000259" key="1">
    <source>
        <dbReference type="Pfam" id="PF14065"/>
    </source>
</evidence>
<feature type="domain" description="Pvc16 N-terminal" evidence="1">
    <location>
        <begin position="8"/>
        <end position="179"/>
    </location>
</feature>
<accession>A0A7X0ED85</accession>
<dbReference type="AlphaFoldDB" id="A0A7X0ED85"/>
<proteinExistence type="predicted"/>
<dbReference type="RefSeq" id="WP_184798669.1">
    <property type="nucleotide sequence ID" value="NZ_JACIIZ010000003.1"/>
</dbReference>
<name>A0A7X0ED85_9PROT</name>
<evidence type="ECO:0000313" key="3">
    <source>
        <dbReference type="Proteomes" id="UP000539175"/>
    </source>
</evidence>
<reference evidence="2 3" key="1">
    <citation type="submission" date="2020-08" db="EMBL/GenBank/DDBJ databases">
        <title>Genomic Encyclopedia of Type Strains, Phase IV (KMG-IV): sequencing the most valuable type-strain genomes for metagenomic binning, comparative biology and taxonomic classification.</title>
        <authorList>
            <person name="Goeker M."/>
        </authorList>
    </citation>
    <scope>NUCLEOTIDE SEQUENCE [LARGE SCALE GENOMIC DNA]</scope>
    <source>
        <strain evidence="2 3">DSM 22198</strain>
    </source>
</reference>
<dbReference type="InterPro" id="IPR025351">
    <property type="entry name" value="Pvc16_N"/>
</dbReference>
<comment type="caution">
    <text evidence="2">The sequence shown here is derived from an EMBL/GenBank/DDBJ whole genome shotgun (WGS) entry which is preliminary data.</text>
</comment>
<dbReference type="Pfam" id="PF14065">
    <property type="entry name" value="Pvc16_N"/>
    <property type="match status" value="1"/>
</dbReference>
<organism evidence="2 3">
    <name type="scientific">Nitrospirillum iridis</name>
    <dbReference type="NCBI Taxonomy" id="765888"/>
    <lineage>
        <taxon>Bacteria</taxon>
        <taxon>Pseudomonadati</taxon>
        <taxon>Pseudomonadota</taxon>
        <taxon>Alphaproteobacteria</taxon>
        <taxon>Rhodospirillales</taxon>
        <taxon>Azospirillaceae</taxon>
        <taxon>Nitrospirillum</taxon>
    </lineage>
</organism>
<sequence>MVDVIHNVLDAIRQSANQYLQNIDHRDDDWVVLTNLTAQGGTPNEGSQGKVVMCLYNITHETTISTYQPVRQSALGMYTVAPPLYIDLHVMFMANFADRQYGGGLGAMSRLITFLQQNPTLTHATNPRLDPSVEKITLEFVNLDLSELNHVLGMMGVSYLPAVFYKLRMITFAGPAMQSQVYPARGGGIFEKPVDLGLEQP</sequence>
<dbReference type="Proteomes" id="UP000539175">
    <property type="component" value="Unassembled WGS sequence"/>
</dbReference>